<protein>
    <submittedName>
        <fullName evidence="2">Uncharacterized protein</fullName>
    </submittedName>
</protein>
<evidence type="ECO:0000256" key="1">
    <source>
        <dbReference type="SAM" id="MobiDB-lite"/>
    </source>
</evidence>
<dbReference type="AlphaFoldDB" id="A0A7C4AR44"/>
<gene>
    <name evidence="2" type="ORF">ENV54_03785</name>
</gene>
<dbReference type="EMBL" id="DTGT01000118">
    <property type="protein sequence ID" value="HGH60403.1"/>
    <property type="molecule type" value="Genomic_DNA"/>
</dbReference>
<accession>A0A7C4AR44</accession>
<comment type="caution">
    <text evidence="2">The sequence shown here is derived from an EMBL/GenBank/DDBJ whole genome shotgun (WGS) entry which is preliminary data.</text>
</comment>
<organism evidence="2">
    <name type="scientific">Desulfomonile tiedjei</name>
    <dbReference type="NCBI Taxonomy" id="2358"/>
    <lineage>
        <taxon>Bacteria</taxon>
        <taxon>Pseudomonadati</taxon>
        <taxon>Thermodesulfobacteriota</taxon>
        <taxon>Desulfomonilia</taxon>
        <taxon>Desulfomonilales</taxon>
        <taxon>Desulfomonilaceae</taxon>
        <taxon>Desulfomonile</taxon>
    </lineage>
</organism>
<reference evidence="2" key="1">
    <citation type="journal article" date="2020" name="mSystems">
        <title>Genome- and Community-Level Interaction Insights into Carbon Utilization and Element Cycling Functions of Hydrothermarchaeota in Hydrothermal Sediment.</title>
        <authorList>
            <person name="Zhou Z."/>
            <person name="Liu Y."/>
            <person name="Xu W."/>
            <person name="Pan J."/>
            <person name="Luo Z.H."/>
            <person name="Li M."/>
        </authorList>
    </citation>
    <scope>NUCLEOTIDE SEQUENCE [LARGE SCALE GENOMIC DNA]</scope>
    <source>
        <strain evidence="2">SpSt-769</strain>
    </source>
</reference>
<evidence type="ECO:0000313" key="2">
    <source>
        <dbReference type="EMBL" id="HGH60403.1"/>
    </source>
</evidence>
<proteinExistence type="predicted"/>
<feature type="region of interest" description="Disordered" evidence="1">
    <location>
        <begin position="131"/>
        <end position="181"/>
    </location>
</feature>
<sequence length="181" mass="21532">MVSREEDIAIHAPRIWVHRATFSYRLTRPDREWETLWVQRPGWGLLKRKDLWSPTTLSESDLLAQGFARIDPQPIEGMRTCPHCSAVIINVPGSLVHKHLQQCNASTEEGRRLDEFMLDEQRLKIAEEKLKRQQREKQLEQEAELKRERAERLREETAARQAERDRKRRLKEEAKDQFIRS</sequence>
<name>A0A7C4AR44_9BACT</name>